<dbReference type="EMBL" id="KZ271535">
    <property type="protein sequence ID" value="OZC05156.1"/>
    <property type="molecule type" value="Genomic_DNA"/>
</dbReference>
<protein>
    <recommendedName>
        <fullName evidence="7">Lethal giant larvae homologue 2 domain-containing protein</fullName>
    </recommendedName>
</protein>
<dbReference type="SUPFAM" id="SSF50978">
    <property type="entry name" value="WD40 repeat-like"/>
    <property type="match status" value="2"/>
</dbReference>
<evidence type="ECO:0000256" key="3">
    <source>
        <dbReference type="ARBA" id="ARBA00022574"/>
    </source>
</evidence>
<name>A0A238BJW5_9BILA</name>
<dbReference type="GO" id="GO:0006893">
    <property type="term" value="P:Golgi to plasma membrane transport"/>
    <property type="evidence" value="ECO:0007669"/>
    <property type="project" value="TreeGrafter"/>
</dbReference>
<comment type="similarity">
    <text evidence="1">Belongs to the WD repeat L(2)GL family.</text>
</comment>
<evidence type="ECO:0000256" key="5">
    <source>
        <dbReference type="PROSITE-ProRule" id="PRU00221"/>
    </source>
</evidence>
<dbReference type="GO" id="GO:0019905">
    <property type="term" value="F:syntaxin binding"/>
    <property type="evidence" value="ECO:0007669"/>
    <property type="project" value="TreeGrafter"/>
</dbReference>
<feature type="domain" description="Lethal giant larvae homologue 2" evidence="7">
    <location>
        <begin position="243"/>
        <end position="340"/>
    </location>
</feature>
<dbReference type="AlphaFoldDB" id="A0A238BJW5"/>
<keyword evidence="9" id="KW-1185">Reference proteome</keyword>
<evidence type="ECO:0000256" key="1">
    <source>
        <dbReference type="ARBA" id="ARBA00008070"/>
    </source>
</evidence>
<dbReference type="InterPro" id="IPR015943">
    <property type="entry name" value="WD40/YVTN_repeat-like_dom_sf"/>
</dbReference>
<organism evidence="8 9">
    <name type="scientific">Onchocerca flexuosa</name>
    <dbReference type="NCBI Taxonomy" id="387005"/>
    <lineage>
        <taxon>Eukaryota</taxon>
        <taxon>Metazoa</taxon>
        <taxon>Ecdysozoa</taxon>
        <taxon>Nematoda</taxon>
        <taxon>Chromadorea</taxon>
        <taxon>Rhabditida</taxon>
        <taxon>Spirurina</taxon>
        <taxon>Spiruromorpha</taxon>
        <taxon>Filarioidea</taxon>
        <taxon>Onchocercidae</taxon>
        <taxon>Onchocerca</taxon>
    </lineage>
</organism>
<accession>A0A238BJW5</accession>
<dbReference type="OrthoDB" id="19944at2759"/>
<dbReference type="GO" id="GO:0005096">
    <property type="term" value="F:GTPase activator activity"/>
    <property type="evidence" value="ECO:0007669"/>
    <property type="project" value="TreeGrafter"/>
</dbReference>
<dbReference type="Pfam" id="PF00400">
    <property type="entry name" value="WD40"/>
    <property type="match status" value="1"/>
</dbReference>
<dbReference type="InterPro" id="IPR036322">
    <property type="entry name" value="WD40_repeat_dom_sf"/>
</dbReference>
<evidence type="ECO:0000256" key="6">
    <source>
        <dbReference type="SAM" id="MobiDB-lite"/>
    </source>
</evidence>
<dbReference type="GO" id="GO:0005886">
    <property type="term" value="C:plasma membrane"/>
    <property type="evidence" value="ECO:0007669"/>
    <property type="project" value="TreeGrafter"/>
</dbReference>
<dbReference type="PRINTS" id="PR00962">
    <property type="entry name" value="LETHAL2GIANT"/>
</dbReference>
<evidence type="ECO:0000259" key="7">
    <source>
        <dbReference type="Pfam" id="PF08366"/>
    </source>
</evidence>
<evidence type="ECO:0000256" key="4">
    <source>
        <dbReference type="ARBA" id="ARBA00022737"/>
    </source>
</evidence>
<dbReference type="GO" id="GO:0006887">
    <property type="term" value="P:exocytosis"/>
    <property type="evidence" value="ECO:0007669"/>
    <property type="project" value="UniProtKB-KW"/>
</dbReference>
<dbReference type="InterPro" id="IPR001680">
    <property type="entry name" value="WD40_rpt"/>
</dbReference>
<dbReference type="PROSITE" id="PS50082">
    <property type="entry name" value="WD_REPEATS_2"/>
    <property type="match status" value="1"/>
</dbReference>
<keyword evidence="4" id="KW-0677">Repeat</keyword>
<evidence type="ECO:0000313" key="9">
    <source>
        <dbReference type="Proteomes" id="UP000242913"/>
    </source>
</evidence>
<feature type="repeat" description="WD" evidence="5">
    <location>
        <begin position="208"/>
        <end position="232"/>
    </location>
</feature>
<dbReference type="GO" id="GO:0045159">
    <property type="term" value="F:myosin II binding"/>
    <property type="evidence" value="ECO:0007669"/>
    <property type="project" value="TreeGrafter"/>
</dbReference>
<keyword evidence="2" id="KW-0268">Exocytosis</keyword>
<keyword evidence="3 5" id="KW-0853">WD repeat</keyword>
<dbReference type="SMART" id="SM00320">
    <property type="entry name" value="WD40"/>
    <property type="match status" value="6"/>
</dbReference>
<dbReference type="GO" id="GO:0031201">
    <property type="term" value="C:SNARE complex"/>
    <property type="evidence" value="ECO:0007669"/>
    <property type="project" value="TreeGrafter"/>
</dbReference>
<feature type="compositionally biased region" description="Polar residues" evidence="6">
    <location>
        <begin position="521"/>
        <end position="538"/>
    </location>
</feature>
<reference evidence="8 9" key="1">
    <citation type="submission" date="2015-12" db="EMBL/GenBank/DDBJ databases">
        <title>Draft genome of the nematode, Onchocerca flexuosa.</title>
        <authorList>
            <person name="Mitreva M."/>
        </authorList>
    </citation>
    <scope>NUCLEOTIDE SEQUENCE [LARGE SCALE GENOMIC DNA]</scope>
    <source>
        <strain evidence="8">Red Deer</strain>
    </source>
</reference>
<dbReference type="PANTHER" id="PTHR10241:SF25">
    <property type="entry name" value="TOMOSYN, ISOFORM C"/>
    <property type="match status" value="1"/>
</dbReference>
<dbReference type="InterPro" id="IPR013577">
    <property type="entry name" value="LLGL2"/>
</dbReference>
<feature type="region of interest" description="Disordered" evidence="6">
    <location>
        <begin position="510"/>
        <end position="538"/>
    </location>
</feature>
<dbReference type="Proteomes" id="UP000242913">
    <property type="component" value="Unassembled WGS sequence"/>
</dbReference>
<dbReference type="InterPro" id="IPR000664">
    <property type="entry name" value="Lethal2_giant"/>
</dbReference>
<proteinExistence type="inferred from homology"/>
<dbReference type="Pfam" id="PF08366">
    <property type="entry name" value="LLGL"/>
    <property type="match status" value="1"/>
</dbReference>
<sequence>MDRAKKRLVSALDGFRNQHKSEMELDEKITAENVCLTGIVRHGFPDDPRCMAYDTVQRLLAIGTGHGIIRVIGDVGGALVTACYDDLIHLWNFRQKVPVILHSIQLTKEQVTCISHSFQSKWLYLGTERGNVYFVNIATFTLSSYVINWNKAIDLSVRTHPGSVKAISACPTELSKLLLLYEKGTVVLWNLQTKEADRFISDHSTRCIAWHHDGRQFMCGTADGSLLIWNVRKPGECIQKLQPHGQNCSPITQIDWKHSADGEQLIIFSGGMSQEDGVLPALTIMRASKSVTVLELDHPLITFTPLNASPYSNASQQPSSVAVLMKYDLLILDLTIPGYPCHENVSPMDIHESQVRCICYFSNCPLDLLGALALVGSKQRRKGFSDKPWPITGGSGRDCAMGHQELLLTGHEDGSIKFWQASGEHLQILYKLKSGRHFEPNDGLESYETSHAVTMIELCLDSRLLLVAGQSGQLTLFRFVKTENTHEITVINIPSVFSVLSSNVELAKPSSPKRELKRQGTAISMESNSTDTSEGSTQDGYFPLKVKGGVLRRVAGYQPDLVCMVPWRNVSQPEKITSMALNSAYGIIALGTSASLTLIDLVQYVIICSWPVADLYVQQHSTPILLSQNSTSSQYDPFIIPSQQKETSTTYGQLPLQTDAIYPEDVSSKCATPKIAKTLSPIQLKRSNKLSNHRNLFKHMTLSKTFLSRATDGSDKMKIMEAVTTEDKEMLKREHSSPISFDRGKHSPMEAKARDESASIRSGEILEGENSKIVQEVGVNCFADKRRVKKKTLVRSLTVYVAASDEQSTSTPESKITLGKCGVDTKHNMDSPPVLVSNKPVLRGNTETSRLRSNRRPQLLKSQSVVDSRCEINDPSLAKTSSTDESPSCTNKMIFSESVTSLTFIQSFVKKKDSRANLCLWVGTSANTCIIYHLLLPADRLNSTVSVAPGLLVQTRGRILYTTLMDRNFCLLEGAAESYHEKESDRNFSEENSFPNKILTKLSLSPTCSNAAEYCREDDFMQIAILVSEDEVHTVALPNFNSLFLYRPEFPFVKARATHVHGYPVLMLLNGAGQIVILSLPSLRLLLCSNLFRHSIYFDDPLCLKTSFAEHGLGIYMITPSEIQKFTVCSESANQVQESAGDLFVPIDMPEPPKNSFLKEMSTLFVSQKESFDLDTIFLDKNPNSVPGSSMRSIAKTIPGPLSMEQASARAVSAGQAANMALQISILMI</sequence>
<dbReference type="Gene3D" id="2.130.10.10">
    <property type="entry name" value="YVTN repeat-like/Quinoprotein amine dehydrogenase"/>
    <property type="match status" value="2"/>
</dbReference>
<dbReference type="PANTHER" id="PTHR10241">
    <property type="entry name" value="LETHAL 2 GIANT LARVAE PROTEIN"/>
    <property type="match status" value="1"/>
</dbReference>
<evidence type="ECO:0000256" key="2">
    <source>
        <dbReference type="ARBA" id="ARBA00022483"/>
    </source>
</evidence>
<feature type="region of interest" description="Disordered" evidence="6">
    <location>
        <begin position="727"/>
        <end position="758"/>
    </location>
</feature>
<evidence type="ECO:0000313" key="8">
    <source>
        <dbReference type="EMBL" id="OZC05156.1"/>
    </source>
</evidence>
<gene>
    <name evidence="8" type="ORF">X798_07874</name>
</gene>